<evidence type="ECO:0000256" key="4">
    <source>
        <dbReference type="ARBA" id="ARBA00023136"/>
    </source>
</evidence>
<comment type="subcellular location">
    <subcellularLocation>
        <location evidence="1">Membrane</location>
        <topology evidence="1">Single-pass membrane protein</topology>
    </subcellularLocation>
</comment>
<dbReference type="EMBL" id="JACTAM010000022">
    <property type="protein sequence ID" value="KAI2650431.1"/>
    <property type="molecule type" value="Genomic_DNA"/>
</dbReference>
<comment type="similarity">
    <text evidence="5">Belongs to the PDZK1-interacting protein 1/SMIM24 family.</text>
</comment>
<dbReference type="InterPro" id="IPR031627">
    <property type="entry name" value="PDZK1IP1/SMIM24"/>
</dbReference>
<keyword evidence="2 6" id="KW-0812">Transmembrane</keyword>
<evidence type="ECO:0000256" key="1">
    <source>
        <dbReference type="ARBA" id="ARBA00004167"/>
    </source>
</evidence>
<evidence type="ECO:0000256" key="7">
    <source>
        <dbReference type="SAM" id="SignalP"/>
    </source>
</evidence>
<evidence type="ECO:0000256" key="6">
    <source>
        <dbReference type="SAM" id="Phobius"/>
    </source>
</evidence>
<proteinExistence type="inferred from homology"/>
<accession>A0ABQ8LJP3</accession>
<evidence type="ECO:0000256" key="2">
    <source>
        <dbReference type="ARBA" id="ARBA00022692"/>
    </source>
</evidence>
<keyword evidence="9" id="KW-1185">Reference proteome</keyword>
<sequence length="146" mass="16092">MGKTVTALHGLLLTLGLVAAQAEKAGEALPNWLTGIIAVGVFLFLIFIAFLVNKAWCEDASKPEAVHNEYAMTNGSTRETSLDAVRSSEDPKAYENVVVHQTDEKWRRRSGRGFHMLSTTWRALIVSEEPATLPLGERLTQDILTL</sequence>
<protein>
    <submittedName>
        <fullName evidence="8">PDZK1-interacting protein 1</fullName>
    </submittedName>
</protein>
<dbReference type="PANTHER" id="PTHR15296:SF1">
    <property type="entry name" value="PDZK1 INTERACTING PROTEIN 1"/>
    <property type="match status" value="1"/>
</dbReference>
<dbReference type="PANTHER" id="PTHR15296">
    <property type="entry name" value="MEMBRANE-ASSOCIATED PROTEIN MAP17"/>
    <property type="match status" value="1"/>
</dbReference>
<feature type="chain" id="PRO_5045042255" evidence="7">
    <location>
        <begin position="21"/>
        <end position="146"/>
    </location>
</feature>
<evidence type="ECO:0000313" key="9">
    <source>
        <dbReference type="Proteomes" id="UP000830375"/>
    </source>
</evidence>
<comment type="caution">
    <text evidence="8">The sequence shown here is derived from an EMBL/GenBank/DDBJ whole genome shotgun (WGS) entry which is preliminary data.</text>
</comment>
<gene>
    <name evidence="8" type="ORF">H4Q32_000423</name>
</gene>
<evidence type="ECO:0000256" key="3">
    <source>
        <dbReference type="ARBA" id="ARBA00022989"/>
    </source>
</evidence>
<keyword evidence="3 6" id="KW-1133">Transmembrane helix</keyword>
<evidence type="ECO:0000256" key="5">
    <source>
        <dbReference type="ARBA" id="ARBA00049650"/>
    </source>
</evidence>
<keyword evidence="4 6" id="KW-0472">Membrane</keyword>
<name>A0ABQ8LJP3_LABRO</name>
<dbReference type="Proteomes" id="UP000830375">
    <property type="component" value="Unassembled WGS sequence"/>
</dbReference>
<keyword evidence="7" id="KW-0732">Signal</keyword>
<reference evidence="8 9" key="1">
    <citation type="submission" date="2022-01" db="EMBL/GenBank/DDBJ databases">
        <title>A high-quality chromosome-level genome assembly of rohu carp, Labeo rohita.</title>
        <authorList>
            <person name="Arick M.A. II"/>
            <person name="Hsu C.-Y."/>
            <person name="Magbanua Z."/>
            <person name="Pechanova O."/>
            <person name="Grover C."/>
            <person name="Miller E."/>
            <person name="Thrash A."/>
            <person name="Ezzel L."/>
            <person name="Alam S."/>
            <person name="Benzie J."/>
            <person name="Hamilton M."/>
            <person name="Karsi A."/>
            <person name="Lawrence M.L."/>
            <person name="Peterson D.G."/>
        </authorList>
    </citation>
    <scope>NUCLEOTIDE SEQUENCE [LARGE SCALE GENOMIC DNA]</scope>
    <source>
        <strain evidence="9">BAU-BD-2019</strain>
        <tissue evidence="8">Blood</tissue>
    </source>
</reference>
<dbReference type="Pfam" id="PF15807">
    <property type="entry name" value="MAP17"/>
    <property type="match status" value="1"/>
</dbReference>
<feature type="signal peptide" evidence="7">
    <location>
        <begin position="1"/>
        <end position="20"/>
    </location>
</feature>
<feature type="transmembrane region" description="Helical" evidence="6">
    <location>
        <begin position="32"/>
        <end position="52"/>
    </location>
</feature>
<organism evidence="8 9">
    <name type="scientific">Labeo rohita</name>
    <name type="common">Indian major carp</name>
    <name type="synonym">Cyprinus rohita</name>
    <dbReference type="NCBI Taxonomy" id="84645"/>
    <lineage>
        <taxon>Eukaryota</taxon>
        <taxon>Metazoa</taxon>
        <taxon>Chordata</taxon>
        <taxon>Craniata</taxon>
        <taxon>Vertebrata</taxon>
        <taxon>Euteleostomi</taxon>
        <taxon>Actinopterygii</taxon>
        <taxon>Neopterygii</taxon>
        <taxon>Teleostei</taxon>
        <taxon>Ostariophysi</taxon>
        <taxon>Cypriniformes</taxon>
        <taxon>Cyprinidae</taxon>
        <taxon>Labeoninae</taxon>
        <taxon>Labeonini</taxon>
        <taxon>Labeo</taxon>
    </lineage>
</organism>
<evidence type="ECO:0000313" key="8">
    <source>
        <dbReference type="EMBL" id="KAI2650431.1"/>
    </source>
</evidence>